<dbReference type="Gene3D" id="3.90.1490.10">
    <property type="entry name" value="putative n-type atp pyrophosphatase, domain 2"/>
    <property type="match status" value="1"/>
</dbReference>
<reference evidence="2 3" key="1">
    <citation type="journal article" date="2013" name="Genome Announc.">
        <title>Draft Genome Sequence of Aeromonas molluscorum Strain 848TT, Isolated from Bivalve Molluscs.</title>
        <authorList>
            <person name="Spataro N."/>
            <person name="Farfan M."/>
            <person name="Albarral V."/>
            <person name="Sanglas A."/>
            <person name="Loren J.G."/>
            <person name="Fuste M.C."/>
            <person name="Bosch E."/>
        </authorList>
    </citation>
    <scope>NUCLEOTIDE SEQUENCE [LARGE SCALE GENOMIC DNA]</scope>
    <source>
        <strain evidence="2 3">848</strain>
    </source>
</reference>
<organism evidence="2 3">
    <name type="scientific">Aeromonas molluscorum 848</name>
    <dbReference type="NCBI Taxonomy" id="1268236"/>
    <lineage>
        <taxon>Bacteria</taxon>
        <taxon>Pseudomonadati</taxon>
        <taxon>Pseudomonadota</taxon>
        <taxon>Gammaproteobacteria</taxon>
        <taxon>Aeromonadales</taxon>
        <taxon>Aeromonadaceae</taxon>
        <taxon>Aeromonas</taxon>
    </lineage>
</organism>
<evidence type="ECO:0000313" key="3">
    <source>
        <dbReference type="Proteomes" id="UP000013526"/>
    </source>
</evidence>
<feature type="domain" description="Diphthamide synthase" evidence="1">
    <location>
        <begin position="11"/>
        <end position="211"/>
    </location>
</feature>
<dbReference type="AlphaFoldDB" id="R1H2B6"/>
<dbReference type="InterPro" id="IPR002761">
    <property type="entry name" value="Diphthami_syn_dom"/>
</dbReference>
<sequence>MKQMDRPRTQVLLSWSSGKDSAWALHRLQQDPTIEVVGLFSTLNQEFERVAIHGVRKQLLMQQAECLGLPLRTLDLPWPCSNEYYARIMTAFVAEVVAGGIRHMAFGDLFLEDVRAYREQQLQGTGIQPLFPLWGSDTTELAQTMIAAGLKAHISTLDPKKLDARLGGHEFDQTLLAALPAGVDPCGENGEFHTLAVDGPMFLRPLAIEIGETVTRDGFVFTDLLPVEPTHAQCG</sequence>
<comment type="caution">
    <text evidence="2">The sequence shown here is derived from an EMBL/GenBank/DDBJ whole genome shotgun (WGS) entry which is preliminary data.</text>
</comment>
<evidence type="ECO:0000313" key="2">
    <source>
        <dbReference type="EMBL" id="EOD54786.1"/>
    </source>
</evidence>
<gene>
    <name evidence="2" type="ORF">G113_12524</name>
</gene>
<evidence type="ECO:0000259" key="1">
    <source>
        <dbReference type="Pfam" id="PF01902"/>
    </source>
</evidence>
<accession>R1H2B6</accession>
<dbReference type="RefSeq" id="WP_005902426.1">
    <property type="nucleotide sequence ID" value="NZ_AQGQ01000082.1"/>
</dbReference>
<dbReference type="InterPro" id="IPR014729">
    <property type="entry name" value="Rossmann-like_a/b/a_fold"/>
</dbReference>
<dbReference type="SUPFAM" id="SSF52402">
    <property type="entry name" value="Adenine nucleotide alpha hydrolases-like"/>
    <property type="match status" value="1"/>
</dbReference>
<protein>
    <recommendedName>
        <fullName evidence="1">Diphthamide synthase domain-containing protein</fullName>
    </recommendedName>
</protein>
<dbReference type="PATRIC" id="fig|1268236.3.peg.2466"/>
<dbReference type="Proteomes" id="UP000013526">
    <property type="component" value="Unassembled WGS sequence"/>
</dbReference>
<proteinExistence type="predicted"/>
<dbReference type="Pfam" id="PF01902">
    <property type="entry name" value="Diphthami_syn_2"/>
    <property type="match status" value="1"/>
</dbReference>
<dbReference type="EMBL" id="AQGQ01000082">
    <property type="protein sequence ID" value="EOD54786.1"/>
    <property type="molecule type" value="Genomic_DNA"/>
</dbReference>
<keyword evidence="3" id="KW-1185">Reference proteome</keyword>
<dbReference type="Gene3D" id="3.40.50.620">
    <property type="entry name" value="HUPs"/>
    <property type="match status" value="1"/>
</dbReference>
<name>R1H2B6_9GAMM</name>